<accession>A0A6P0CJ87</accession>
<dbReference type="SUPFAM" id="SSF109604">
    <property type="entry name" value="HD-domain/PDEase-like"/>
    <property type="match status" value="1"/>
</dbReference>
<dbReference type="AlphaFoldDB" id="A0A6P0CJ87"/>
<evidence type="ECO:0000313" key="3">
    <source>
        <dbReference type="Proteomes" id="UP000468591"/>
    </source>
</evidence>
<sequence>MNIIECTTNFVKKTLAEAEGGHDWFHIERVWKLAKHIGEAENGVDMTVVELGALLHDIADSKFHDGDEEVGPQTAQIWLESQEVDEVTIDHVVNIVRYISFKGSLEGQQWMSPELAVVQDADRLDGMGAIGVARTFNYGGHKGRALYDPAIPPKLDMTKEEYKTSDSPTLNHFDEKLLLLKDRMNTDAGRKMAADRHQFMLSYLEQFHAEWNGER</sequence>
<keyword evidence="3" id="KW-1185">Reference proteome</keyword>
<reference evidence="2 3" key="1">
    <citation type="submission" date="2020-01" db="EMBL/GenBank/DDBJ databases">
        <title>Sulfitobacter sediminilitoris sp. nov., isolated from a tidal flat.</title>
        <authorList>
            <person name="Park S."/>
            <person name="Yoon J.-H."/>
        </authorList>
    </citation>
    <scope>NUCLEOTIDE SEQUENCE [LARGE SCALE GENOMIC DNA]</scope>
    <source>
        <strain evidence="2 3">JBTF-M27</strain>
    </source>
</reference>
<dbReference type="Gene3D" id="1.10.472.50">
    <property type="entry name" value="HD-domain/PDEase-like"/>
    <property type="match status" value="1"/>
</dbReference>
<dbReference type="InterPro" id="IPR003607">
    <property type="entry name" value="HD/PDEase_dom"/>
</dbReference>
<gene>
    <name evidence="2" type="ORF">GV827_22375</name>
</gene>
<dbReference type="Gene3D" id="1.20.58.1910">
    <property type="match status" value="1"/>
</dbReference>
<dbReference type="InterPro" id="IPR006674">
    <property type="entry name" value="HD_domain"/>
</dbReference>
<organism evidence="2 3">
    <name type="scientific">Sulfitobacter sediminilitoris</name>
    <dbReference type="NCBI Taxonomy" id="2698830"/>
    <lineage>
        <taxon>Bacteria</taxon>
        <taxon>Pseudomonadati</taxon>
        <taxon>Pseudomonadota</taxon>
        <taxon>Alphaproteobacteria</taxon>
        <taxon>Rhodobacterales</taxon>
        <taxon>Roseobacteraceae</taxon>
        <taxon>Sulfitobacter</taxon>
    </lineage>
</organism>
<dbReference type="SMART" id="SM00471">
    <property type="entry name" value="HDc"/>
    <property type="match status" value="1"/>
</dbReference>
<proteinExistence type="predicted"/>
<comment type="caution">
    <text evidence="2">The sequence shown here is derived from an EMBL/GenBank/DDBJ whole genome shotgun (WGS) entry which is preliminary data.</text>
</comment>
<protein>
    <submittedName>
        <fullName evidence="2">HD domain-containing protein</fullName>
    </submittedName>
</protein>
<dbReference type="Pfam" id="PF01966">
    <property type="entry name" value="HD"/>
    <property type="match status" value="1"/>
</dbReference>
<dbReference type="Proteomes" id="UP000468591">
    <property type="component" value="Unassembled WGS sequence"/>
</dbReference>
<dbReference type="EMBL" id="JAABNT010000040">
    <property type="protein sequence ID" value="NEK25116.1"/>
    <property type="molecule type" value="Genomic_DNA"/>
</dbReference>
<evidence type="ECO:0000259" key="1">
    <source>
        <dbReference type="SMART" id="SM00471"/>
    </source>
</evidence>
<evidence type="ECO:0000313" key="2">
    <source>
        <dbReference type="EMBL" id="NEK25116.1"/>
    </source>
</evidence>
<feature type="domain" description="HD/PDEase" evidence="1">
    <location>
        <begin position="19"/>
        <end position="136"/>
    </location>
</feature>
<dbReference type="PANTHER" id="PTHR33594">
    <property type="entry name" value="SUPERFAMILY HYDROLASE, PUTATIVE (AFU_ORTHOLOGUE AFUA_1G03035)-RELATED"/>
    <property type="match status" value="1"/>
</dbReference>
<name>A0A6P0CJ87_9RHOB</name>
<dbReference type="CDD" id="cd00077">
    <property type="entry name" value="HDc"/>
    <property type="match status" value="1"/>
</dbReference>
<dbReference type="RefSeq" id="WP_164356416.1">
    <property type="nucleotide sequence ID" value="NZ_JAABNT010000040.1"/>
</dbReference>
<dbReference type="PANTHER" id="PTHR33594:SF1">
    <property type="entry name" value="HD_PDEASE DOMAIN-CONTAINING PROTEIN"/>
    <property type="match status" value="1"/>
</dbReference>